<dbReference type="GO" id="GO:0005673">
    <property type="term" value="C:transcription factor TFIIE complex"/>
    <property type="evidence" value="ECO:0007669"/>
    <property type="project" value="TreeGrafter"/>
</dbReference>
<comment type="similarity">
    <text evidence="1">Belongs to the TFIIE alpha subunit family.</text>
</comment>
<dbReference type="Gene3D" id="3.30.40.10">
    <property type="entry name" value="Zinc/RING finger domain, C3HC4 (zinc finger)"/>
    <property type="match status" value="1"/>
</dbReference>
<gene>
    <name evidence="6" type="ORF">ZIOFF_050926</name>
</gene>
<dbReference type="InterPro" id="IPR036390">
    <property type="entry name" value="WH_DNA-bd_sf"/>
</dbReference>
<dbReference type="InterPro" id="IPR013083">
    <property type="entry name" value="Znf_RING/FYVE/PHD"/>
</dbReference>
<comment type="caution">
    <text evidence="6">The sequence shown here is derived from an EMBL/GenBank/DDBJ whole genome shotgun (WGS) entry which is preliminary data.</text>
</comment>
<dbReference type="Pfam" id="PF02002">
    <property type="entry name" value="TFIIE_alpha"/>
    <property type="match status" value="1"/>
</dbReference>
<evidence type="ECO:0000256" key="2">
    <source>
        <dbReference type="ARBA" id="ARBA00023015"/>
    </source>
</evidence>
<dbReference type="Proteomes" id="UP000734854">
    <property type="component" value="Unassembled WGS sequence"/>
</dbReference>
<dbReference type="InterPro" id="IPR017919">
    <property type="entry name" value="TFIIE/TFIIEa_HTH"/>
</dbReference>
<dbReference type="AlphaFoldDB" id="A0A8J5FRS3"/>
<reference evidence="6 7" key="1">
    <citation type="submission" date="2020-08" db="EMBL/GenBank/DDBJ databases">
        <title>Plant Genome Project.</title>
        <authorList>
            <person name="Zhang R.-G."/>
        </authorList>
    </citation>
    <scope>NUCLEOTIDE SEQUENCE [LARGE SCALE GENOMIC DNA]</scope>
    <source>
        <tissue evidence="6">Rhizome</tissue>
    </source>
</reference>
<dbReference type="GO" id="GO:0006367">
    <property type="term" value="P:transcription initiation at RNA polymerase II promoter"/>
    <property type="evidence" value="ECO:0007669"/>
    <property type="project" value="InterPro"/>
</dbReference>
<keyword evidence="3" id="KW-0804">Transcription</keyword>
<dbReference type="InterPro" id="IPR002853">
    <property type="entry name" value="TFIIE_asu"/>
</dbReference>
<evidence type="ECO:0000256" key="1">
    <source>
        <dbReference type="ARBA" id="ARBA00008947"/>
    </source>
</evidence>
<feature type="compositionally biased region" description="Basic and acidic residues" evidence="4">
    <location>
        <begin position="411"/>
        <end position="423"/>
    </location>
</feature>
<sequence length="622" mass="69666">MGCLLSRMVKLAARAFYDDVSIMGESQSKPGRIDNRGMTVIVLDALTRRQWVREEDLAKALKLHSKQLRRTLRFFEEEKLITRVHRKESAKGAKNFNAAIAATRDTQQTTKEGEEKMKMHMHSYCCLDYAQILDVVRYRMHRMKKKLKDELDSRNTIQEYICPNCGRRYSAFDALQLVSMEDEYFHCENCNGELVAESEKLAAEQLGDGDDNARKRRHEKLKDMYQKMEDQLKPLIAQLDRVKDLPAPEFGTLQAWEARARAASQANGDSNASDSKNIQGQGYGGTPMPFLGETSIEVALSGVEAKEETEPDIKPTALKVIPPWMIKQGMNLTIEQRRGIMPEPNVEHNSDDKKSSVDDKKPSADRDNEKSLQDEYLKAYYAALVKRQEEEEASRRIQQQTELSTSAAEEPVDRRVGMKSKREDDEDIEWESAAGTGIECWVGGRNCMVYVFDGVLRQYDIKYVVYRKDNIVIPKSQIGNSSQSYKLADLNAEADASDDDNGGDDDDIAWEEVFRETAVDFAGASFANVLAAFAGRAADFGFGFAGVFLFDADFAEAGFNFAAEEDIDFVLATVLALSFEEGATGFALATVDLGFDLAVAIDLDAAGFFEMAFAATLPEESL</sequence>
<evidence type="ECO:0000313" key="7">
    <source>
        <dbReference type="Proteomes" id="UP000734854"/>
    </source>
</evidence>
<feature type="domain" description="HTH TFE/IIEalpha-type" evidence="5">
    <location>
        <begin position="5"/>
        <end position="137"/>
    </location>
</feature>
<dbReference type="PROSITE" id="PS51344">
    <property type="entry name" value="HTH_TFE_IIE"/>
    <property type="match status" value="1"/>
</dbReference>
<dbReference type="SMART" id="SM00531">
    <property type="entry name" value="TFIIE"/>
    <property type="match status" value="1"/>
</dbReference>
<keyword evidence="7" id="KW-1185">Reference proteome</keyword>
<name>A0A8J5FRS3_ZINOF</name>
<dbReference type="PANTHER" id="PTHR13097">
    <property type="entry name" value="TRANSCRIPTION INITIATION FACTOR IIE, ALPHA SUBUNIT"/>
    <property type="match status" value="1"/>
</dbReference>
<dbReference type="InterPro" id="IPR024550">
    <property type="entry name" value="TFIIEa/SarR/Rpc3_HTH_dom"/>
</dbReference>
<feature type="region of interest" description="Disordered" evidence="4">
    <location>
        <begin position="342"/>
        <end position="371"/>
    </location>
</feature>
<evidence type="ECO:0000256" key="4">
    <source>
        <dbReference type="SAM" id="MobiDB-lite"/>
    </source>
</evidence>
<dbReference type="PANTHER" id="PTHR13097:SF7">
    <property type="entry name" value="GENERAL TRANSCRIPTION FACTOR IIE SUBUNIT 1"/>
    <property type="match status" value="1"/>
</dbReference>
<evidence type="ECO:0000313" key="6">
    <source>
        <dbReference type="EMBL" id="KAG6489650.1"/>
    </source>
</evidence>
<proteinExistence type="inferred from homology"/>
<evidence type="ECO:0000256" key="3">
    <source>
        <dbReference type="ARBA" id="ARBA00023163"/>
    </source>
</evidence>
<accession>A0A8J5FRS3</accession>
<feature type="region of interest" description="Disordered" evidence="4">
    <location>
        <begin position="392"/>
        <end position="428"/>
    </location>
</feature>
<dbReference type="SUPFAM" id="SSF57783">
    <property type="entry name" value="Zinc beta-ribbon"/>
    <property type="match status" value="1"/>
</dbReference>
<feature type="region of interest" description="Disordered" evidence="4">
    <location>
        <begin position="261"/>
        <end position="290"/>
    </location>
</feature>
<feature type="compositionally biased region" description="Polar residues" evidence="4">
    <location>
        <begin position="396"/>
        <end position="407"/>
    </location>
</feature>
<protein>
    <recommendedName>
        <fullName evidence="5">HTH TFE/IIEalpha-type domain-containing protein</fullName>
    </recommendedName>
</protein>
<dbReference type="SUPFAM" id="SSF46785">
    <property type="entry name" value="Winged helix' DNA-binding domain"/>
    <property type="match status" value="1"/>
</dbReference>
<organism evidence="6 7">
    <name type="scientific">Zingiber officinale</name>
    <name type="common">Ginger</name>
    <name type="synonym">Amomum zingiber</name>
    <dbReference type="NCBI Taxonomy" id="94328"/>
    <lineage>
        <taxon>Eukaryota</taxon>
        <taxon>Viridiplantae</taxon>
        <taxon>Streptophyta</taxon>
        <taxon>Embryophyta</taxon>
        <taxon>Tracheophyta</taxon>
        <taxon>Spermatophyta</taxon>
        <taxon>Magnoliopsida</taxon>
        <taxon>Liliopsida</taxon>
        <taxon>Zingiberales</taxon>
        <taxon>Zingiberaceae</taxon>
        <taxon>Zingiber</taxon>
    </lineage>
</organism>
<keyword evidence="2" id="KW-0805">Transcription regulation</keyword>
<dbReference type="InterPro" id="IPR039997">
    <property type="entry name" value="TFE"/>
</dbReference>
<evidence type="ECO:0000259" key="5">
    <source>
        <dbReference type="PROSITE" id="PS51344"/>
    </source>
</evidence>
<dbReference type="EMBL" id="JACMSC010000014">
    <property type="protein sequence ID" value="KAG6489650.1"/>
    <property type="molecule type" value="Genomic_DNA"/>
</dbReference>
<feature type="compositionally biased region" description="Polar residues" evidence="4">
    <location>
        <begin position="267"/>
        <end position="280"/>
    </location>
</feature>
<dbReference type="FunFam" id="3.30.40.10:FF:000269">
    <property type="entry name" value="Transcription initiation factor IIE subunit alpha"/>
    <property type="match status" value="1"/>
</dbReference>